<reference evidence="1 2" key="1">
    <citation type="journal article" date="2011" name="Science">
        <title>The ecoresponsive genome of Daphnia pulex.</title>
        <authorList>
            <person name="Colbourne J.K."/>
            <person name="Pfrender M.E."/>
            <person name="Gilbert D."/>
            <person name="Thomas W.K."/>
            <person name="Tucker A."/>
            <person name="Oakley T.H."/>
            <person name="Tokishita S."/>
            <person name="Aerts A."/>
            <person name="Arnold G.J."/>
            <person name="Basu M.K."/>
            <person name="Bauer D.J."/>
            <person name="Caceres C.E."/>
            <person name="Carmel L."/>
            <person name="Casola C."/>
            <person name="Choi J.H."/>
            <person name="Detter J.C."/>
            <person name="Dong Q."/>
            <person name="Dusheyko S."/>
            <person name="Eads B.D."/>
            <person name="Frohlich T."/>
            <person name="Geiler-Samerotte K.A."/>
            <person name="Gerlach D."/>
            <person name="Hatcher P."/>
            <person name="Jogdeo S."/>
            <person name="Krijgsveld J."/>
            <person name="Kriventseva E.V."/>
            <person name="Kultz D."/>
            <person name="Laforsch C."/>
            <person name="Lindquist E."/>
            <person name="Lopez J."/>
            <person name="Manak J.R."/>
            <person name="Muller J."/>
            <person name="Pangilinan J."/>
            <person name="Patwardhan R.P."/>
            <person name="Pitluck S."/>
            <person name="Pritham E.J."/>
            <person name="Rechtsteiner A."/>
            <person name="Rho M."/>
            <person name="Rogozin I.B."/>
            <person name="Sakarya O."/>
            <person name="Salamov A."/>
            <person name="Schaack S."/>
            <person name="Shapiro H."/>
            <person name="Shiga Y."/>
            <person name="Skalitzky C."/>
            <person name="Smith Z."/>
            <person name="Souvorov A."/>
            <person name="Sung W."/>
            <person name="Tang Z."/>
            <person name="Tsuchiya D."/>
            <person name="Tu H."/>
            <person name="Vos H."/>
            <person name="Wang M."/>
            <person name="Wolf Y.I."/>
            <person name="Yamagata H."/>
            <person name="Yamada T."/>
            <person name="Ye Y."/>
            <person name="Shaw J.R."/>
            <person name="Andrews J."/>
            <person name="Crease T.J."/>
            <person name="Tang H."/>
            <person name="Lucas S.M."/>
            <person name="Robertson H.M."/>
            <person name="Bork P."/>
            <person name="Koonin E.V."/>
            <person name="Zdobnov E.M."/>
            <person name="Grigoriev I.V."/>
            <person name="Lynch M."/>
            <person name="Boore J.L."/>
        </authorList>
    </citation>
    <scope>NUCLEOTIDE SEQUENCE [LARGE SCALE GENOMIC DNA]</scope>
</reference>
<dbReference type="Proteomes" id="UP000000305">
    <property type="component" value="Unassembled WGS sequence"/>
</dbReference>
<proteinExistence type="predicted"/>
<dbReference type="PANTHER" id="PTHR12042">
    <property type="entry name" value="LACTOSYLCERAMIDE 4-ALPHA-GALACTOSYLTRANSFERASE ALPHA- 1,4-GALACTOSYLTRANSFERASE"/>
    <property type="match status" value="1"/>
</dbReference>
<evidence type="ECO:0000313" key="2">
    <source>
        <dbReference type="Proteomes" id="UP000000305"/>
    </source>
</evidence>
<organism evidence="1 2">
    <name type="scientific">Daphnia pulex</name>
    <name type="common">Water flea</name>
    <dbReference type="NCBI Taxonomy" id="6669"/>
    <lineage>
        <taxon>Eukaryota</taxon>
        <taxon>Metazoa</taxon>
        <taxon>Ecdysozoa</taxon>
        <taxon>Arthropoda</taxon>
        <taxon>Crustacea</taxon>
        <taxon>Branchiopoda</taxon>
        <taxon>Diplostraca</taxon>
        <taxon>Cladocera</taxon>
        <taxon>Anomopoda</taxon>
        <taxon>Daphniidae</taxon>
        <taxon>Daphnia</taxon>
    </lineage>
</organism>
<sequence>MSLFRGGGLYLDLDSVLSLKPLTGSKWQNFFVVRRNDRVEYETSTSNKVFHLLHGHHLIDMLILKLVEAGDELQAEPFATALDASLERICNFKDNGLLDPGNNQCVDVRLSEERDVFLQPLDTLFSKRSFSRLKENGGGVNEQSVKQLVKTVVDAQEAVLMTWDSIATILHRNKTFFESPGYISVTGKTLLSTLIAENCPLTAARETNFI</sequence>
<dbReference type="PhylomeDB" id="E9GLL3"/>
<protein>
    <submittedName>
        <fullName evidence="1">Uncharacterized protein</fullName>
    </submittedName>
</protein>
<keyword evidence="2" id="KW-1185">Reference proteome</keyword>
<dbReference type="InParanoid" id="E9GLL3"/>
<evidence type="ECO:0000313" key="1">
    <source>
        <dbReference type="EMBL" id="EFX79531.1"/>
    </source>
</evidence>
<dbReference type="GO" id="GO:0016020">
    <property type="term" value="C:membrane"/>
    <property type="evidence" value="ECO:0007669"/>
    <property type="project" value="GOC"/>
</dbReference>
<gene>
    <name evidence="1" type="ORF">DAPPUDRAFT_319395</name>
</gene>
<dbReference type="KEGG" id="dpx:DAPPUDRAFT_319395"/>
<dbReference type="PANTHER" id="PTHR12042:SF21">
    <property type="entry name" value="ALPHA1,4-GALACTOSYLTRANSFERASE 1-RELATED"/>
    <property type="match status" value="1"/>
</dbReference>
<dbReference type="AlphaFoldDB" id="E9GLL3"/>
<dbReference type="InterPro" id="IPR051981">
    <property type="entry name" value="Glycosyltransf_32"/>
</dbReference>
<dbReference type="HOGENOM" id="CLU_1311243_0_0_1"/>
<dbReference type="EMBL" id="GL732551">
    <property type="protein sequence ID" value="EFX79531.1"/>
    <property type="molecule type" value="Genomic_DNA"/>
</dbReference>
<dbReference type="GO" id="GO:0016758">
    <property type="term" value="F:hexosyltransferase activity"/>
    <property type="evidence" value="ECO:0000318"/>
    <property type="project" value="GO_Central"/>
</dbReference>
<name>E9GLL3_DAPPU</name>
<dbReference type="GO" id="GO:0006688">
    <property type="term" value="P:glycosphingolipid biosynthetic process"/>
    <property type="evidence" value="ECO:0000318"/>
    <property type="project" value="GO_Central"/>
</dbReference>
<dbReference type="OrthoDB" id="6342319at2759"/>
<accession>E9GLL3</accession>